<feature type="compositionally biased region" description="Low complexity" evidence="1">
    <location>
        <begin position="19"/>
        <end position="34"/>
    </location>
</feature>
<evidence type="ECO:0000313" key="3">
    <source>
        <dbReference type="Proteomes" id="UP000002011"/>
    </source>
</evidence>
<dbReference type="STRING" id="471854.Dfer_0671"/>
<evidence type="ECO:0000313" key="2">
    <source>
        <dbReference type="EMBL" id="ACT91933.1"/>
    </source>
</evidence>
<dbReference type="KEGG" id="dfe:Dfer_0671"/>
<gene>
    <name evidence="2" type="ordered locus">Dfer_0671</name>
</gene>
<dbReference type="InterPro" id="IPR045459">
    <property type="entry name" value="DUF5908"/>
</dbReference>
<reference evidence="2 3" key="1">
    <citation type="journal article" date="2009" name="Stand. Genomic Sci.">
        <title>Complete genome sequence of Dyadobacter fermentans type strain (NS114).</title>
        <authorList>
            <person name="Lang E."/>
            <person name="Lapidus A."/>
            <person name="Chertkov O."/>
            <person name="Brettin T."/>
            <person name="Detter J.C."/>
            <person name="Han C."/>
            <person name="Copeland A."/>
            <person name="Glavina Del Rio T."/>
            <person name="Nolan M."/>
            <person name="Chen F."/>
            <person name="Lucas S."/>
            <person name="Tice H."/>
            <person name="Cheng J.F."/>
            <person name="Land M."/>
            <person name="Hauser L."/>
            <person name="Chang Y.J."/>
            <person name="Jeffries C.D."/>
            <person name="Kopitz M."/>
            <person name="Bruce D."/>
            <person name="Goodwin L."/>
            <person name="Pitluck S."/>
            <person name="Ovchinnikova G."/>
            <person name="Pati A."/>
            <person name="Ivanova N."/>
            <person name="Mavrommatis K."/>
            <person name="Chen A."/>
            <person name="Palaniappan K."/>
            <person name="Chain P."/>
            <person name="Bristow J."/>
            <person name="Eisen J.A."/>
            <person name="Markowitz V."/>
            <person name="Hugenholtz P."/>
            <person name="Goker M."/>
            <person name="Rohde M."/>
            <person name="Kyrpides N.C."/>
            <person name="Klenk H.P."/>
        </authorList>
    </citation>
    <scope>NUCLEOTIDE SEQUENCE [LARGE SCALE GENOMIC DNA]</scope>
    <source>
        <strain evidence="3">ATCC 700827 / DSM 18053 / CIP 107007 / KCTC 52180 / NS114</strain>
    </source>
</reference>
<sequence>MPLIIRELHIKVAVNAPAEQGGRATAPAAAQAQGGDDDDKEAIVAECVEQVMEILRNRLEP</sequence>
<feature type="region of interest" description="Disordered" evidence="1">
    <location>
        <begin position="19"/>
        <end position="38"/>
    </location>
</feature>
<dbReference type="AlphaFoldDB" id="C6W176"/>
<name>C6W176_DYAFD</name>
<dbReference type="RefSeq" id="WP_015810190.1">
    <property type="nucleotide sequence ID" value="NC_013037.1"/>
</dbReference>
<keyword evidence="3" id="KW-1185">Reference proteome</keyword>
<organism evidence="2 3">
    <name type="scientific">Dyadobacter fermentans (strain ATCC 700827 / DSM 18053 / CIP 107007 / KCTC 52180 / NS114)</name>
    <dbReference type="NCBI Taxonomy" id="471854"/>
    <lineage>
        <taxon>Bacteria</taxon>
        <taxon>Pseudomonadati</taxon>
        <taxon>Bacteroidota</taxon>
        <taxon>Cytophagia</taxon>
        <taxon>Cytophagales</taxon>
        <taxon>Spirosomataceae</taxon>
        <taxon>Dyadobacter</taxon>
    </lineage>
</organism>
<dbReference type="Pfam" id="PF19265">
    <property type="entry name" value="DUF5908"/>
    <property type="match status" value="1"/>
</dbReference>
<evidence type="ECO:0000256" key="1">
    <source>
        <dbReference type="SAM" id="MobiDB-lite"/>
    </source>
</evidence>
<accession>C6W176</accession>
<dbReference type="HOGENOM" id="CLU_205265_0_0_10"/>
<proteinExistence type="predicted"/>
<protein>
    <submittedName>
        <fullName evidence="2">Uncharacterized protein</fullName>
    </submittedName>
</protein>
<dbReference type="Proteomes" id="UP000002011">
    <property type="component" value="Chromosome"/>
</dbReference>
<dbReference type="EMBL" id="CP001619">
    <property type="protein sequence ID" value="ACT91933.1"/>
    <property type="molecule type" value="Genomic_DNA"/>
</dbReference>